<accession>B8XX94</accession>
<reference evidence="1" key="1">
    <citation type="submission" date="2008-11" db="EMBL/GenBank/DDBJ databases">
        <title>Diversity of begomoviruses in Egypt.</title>
        <authorList>
            <person name="Abdel-Salam A.M."/>
            <person name="Rehman M.M."/>
        </authorList>
    </citation>
    <scope>NUCLEOTIDE SEQUENCE</scope>
</reference>
<dbReference type="EMBL" id="FJ455515">
    <property type="protein sequence ID" value="ACJ85091.1"/>
    <property type="molecule type" value="Genomic_DNA"/>
</dbReference>
<evidence type="ECO:0000313" key="1">
    <source>
        <dbReference type="EMBL" id="ACJ85091.1"/>
    </source>
</evidence>
<protein>
    <submittedName>
        <fullName evidence="1">ORF1</fullName>
    </submittedName>
</protein>
<proteinExistence type="predicted"/>
<sequence length="66" mass="7723">MSFWLKSVLKSYLNGRLNFIRIPFRYLYIRSVIYPIPLFVPDISVSIGYIGTHLSCLLPNYPQKAE</sequence>
<name>B8XX94_9VIRU</name>
<organism evidence="1">
    <name type="scientific">Okra leaf curl betasatellite</name>
    <dbReference type="NCBI Taxonomy" id="756759"/>
    <lineage>
        <taxon>Viruses</taxon>
        <taxon>Viruses incertae sedis</taxon>
        <taxon>Tolecusatellitidae</taxon>
        <taxon>Betasatellite</taxon>
        <taxon>Betasatellite abelmoschusinvolutionis</taxon>
    </lineage>
</organism>